<proteinExistence type="predicted"/>
<accession>A0AAD6UNI1</accession>
<dbReference type="AlphaFoldDB" id="A0AAD6UNI1"/>
<evidence type="ECO:0000313" key="2">
    <source>
        <dbReference type="Proteomes" id="UP001219525"/>
    </source>
</evidence>
<dbReference type="Proteomes" id="UP001219525">
    <property type="component" value="Unassembled WGS sequence"/>
</dbReference>
<sequence>MRRTLLMLSPNQWCVDFTPGAPRVNNAEEKLSASAPQYASAPVFIPWEAVDTDAPTGWLMERVRIIADERRVSRRLRMAGRHGSCAATWSLVPVMRPPDVLEAHRQTAPRRHPYFRSSSHRGYGVQAVLLVRVPTTPASGPATFGQVAQPDSPRIRQLRSLWWTSDKTHG</sequence>
<gene>
    <name evidence="1" type="ORF">GGX14DRAFT_407116</name>
</gene>
<evidence type="ECO:0000313" key="1">
    <source>
        <dbReference type="EMBL" id="KAJ7191452.1"/>
    </source>
</evidence>
<comment type="caution">
    <text evidence="1">The sequence shown here is derived from an EMBL/GenBank/DDBJ whole genome shotgun (WGS) entry which is preliminary data.</text>
</comment>
<dbReference type="EMBL" id="JARJCW010000132">
    <property type="protein sequence ID" value="KAJ7191452.1"/>
    <property type="molecule type" value="Genomic_DNA"/>
</dbReference>
<name>A0AAD6UNI1_9AGAR</name>
<protein>
    <submittedName>
        <fullName evidence="1">Uncharacterized protein</fullName>
    </submittedName>
</protein>
<keyword evidence="2" id="KW-1185">Reference proteome</keyword>
<reference evidence="1" key="1">
    <citation type="submission" date="2023-03" db="EMBL/GenBank/DDBJ databases">
        <title>Massive genome expansion in bonnet fungi (Mycena s.s.) driven by repeated elements and novel gene families across ecological guilds.</title>
        <authorList>
            <consortium name="Lawrence Berkeley National Laboratory"/>
            <person name="Harder C.B."/>
            <person name="Miyauchi S."/>
            <person name="Viragh M."/>
            <person name="Kuo A."/>
            <person name="Thoen E."/>
            <person name="Andreopoulos B."/>
            <person name="Lu D."/>
            <person name="Skrede I."/>
            <person name="Drula E."/>
            <person name="Henrissat B."/>
            <person name="Morin E."/>
            <person name="Kohler A."/>
            <person name="Barry K."/>
            <person name="LaButti K."/>
            <person name="Morin E."/>
            <person name="Salamov A."/>
            <person name="Lipzen A."/>
            <person name="Mereny Z."/>
            <person name="Hegedus B."/>
            <person name="Baldrian P."/>
            <person name="Stursova M."/>
            <person name="Weitz H."/>
            <person name="Taylor A."/>
            <person name="Grigoriev I.V."/>
            <person name="Nagy L.G."/>
            <person name="Martin F."/>
            <person name="Kauserud H."/>
        </authorList>
    </citation>
    <scope>NUCLEOTIDE SEQUENCE</scope>
    <source>
        <strain evidence="1">9144</strain>
    </source>
</reference>
<organism evidence="1 2">
    <name type="scientific">Mycena pura</name>
    <dbReference type="NCBI Taxonomy" id="153505"/>
    <lineage>
        <taxon>Eukaryota</taxon>
        <taxon>Fungi</taxon>
        <taxon>Dikarya</taxon>
        <taxon>Basidiomycota</taxon>
        <taxon>Agaricomycotina</taxon>
        <taxon>Agaricomycetes</taxon>
        <taxon>Agaricomycetidae</taxon>
        <taxon>Agaricales</taxon>
        <taxon>Marasmiineae</taxon>
        <taxon>Mycenaceae</taxon>
        <taxon>Mycena</taxon>
    </lineage>
</organism>